<dbReference type="PANTHER" id="PTHR22950">
    <property type="entry name" value="AMINO ACID TRANSPORTER"/>
    <property type="match status" value="1"/>
</dbReference>
<dbReference type="AlphaFoldDB" id="A0A5K3EXK5"/>
<organism evidence="9">
    <name type="scientific">Mesocestoides corti</name>
    <name type="common">Flatworm</name>
    <dbReference type="NCBI Taxonomy" id="53468"/>
    <lineage>
        <taxon>Eukaryota</taxon>
        <taxon>Metazoa</taxon>
        <taxon>Spiralia</taxon>
        <taxon>Lophotrochozoa</taxon>
        <taxon>Platyhelminthes</taxon>
        <taxon>Cestoda</taxon>
        <taxon>Eucestoda</taxon>
        <taxon>Cyclophyllidea</taxon>
        <taxon>Mesocestoididae</taxon>
        <taxon>Mesocestoides</taxon>
    </lineage>
</organism>
<feature type="transmembrane region" description="Helical" evidence="7">
    <location>
        <begin position="36"/>
        <end position="59"/>
    </location>
</feature>
<feature type="transmembrane region" description="Helical" evidence="7">
    <location>
        <begin position="125"/>
        <end position="143"/>
    </location>
</feature>
<evidence type="ECO:0000256" key="3">
    <source>
        <dbReference type="ARBA" id="ARBA00022692"/>
    </source>
</evidence>
<feature type="transmembrane region" description="Helical" evidence="7">
    <location>
        <begin position="230"/>
        <end position="252"/>
    </location>
</feature>
<evidence type="ECO:0000256" key="2">
    <source>
        <dbReference type="ARBA" id="ARBA00022448"/>
    </source>
</evidence>
<evidence type="ECO:0000256" key="4">
    <source>
        <dbReference type="ARBA" id="ARBA00022970"/>
    </source>
</evidence>
<evidence type="ECO:0000259" key="8">
    <source>
        <dbReference type="Pfam" id="PF01490"/>
    </source>
</evidence>
<reference evidence="9" key="1">
    <citation type="submission" date="2019-11" db="UniProtKB">
        <authorList>
            <consortium name="WormBaseParasite"/>
        </authorList>
    </citation>
    <scope>IDENTIFICATION</scope>
</reference>
<evidence type="ECO:0000313" key="9">
    <source>
        <dbReference type="WBParaSite" id="MCU_003390-RC"/>
    </source>
</evidence>
<evidence type="ECO:0000256" key="5">
    <source>
        <dbReference type="ARBA" id="ARBA00022989"/>
    </source>
</evidence>
<feature type="transmembrane region" description="Helical" evidence="7">
    <location>
        <begin position="384"/>
        <end position="405"/>
    </location>
</feature>
<evidence type="ECO:0000256" key="7">
    <source>
        <dbReference type="SAM" id="Phobius"/>
    </source>
</evidence>
<feature type="domain" description="Amino acid transporter transmembrane" evidence="8">
    <location>
        <begin position="13"/>
        <end position="397"/>
    </location>
</feature>
<name>A0A5K3EXK5_MESCO</name>
<dbReference type="GO" id="GO:0015179">
    <property type="term" value="F:L-amino acid transmembrane transporter activity"/>
    <property type="evidence" value="ECO:0007669"/>
    <property type="project" value="TreeGrafter"/>
</dbReference>
<keyword evidence="6 7" id="KW-0472">Membrane</keyword>
<feature type="transmembrane region" description="Helical" evidence="7">
    <location>
        <begin position="155"/>
        <end position="173"/>
    </location>
</feature>
<evidence type="ECO:0000256" key="6">
    <source>
        <dbReference type="ARBA" id="ARBA00023136"/>
    </source>
</evidence>
<sequence>MNDQNFRILLSPILNLINSNIGVGILAMPFCFHECGILLAITALMVVAVATFFSCTSILRTTVKFRCDSLEQAAYKSHGLLGKRLVELSTIGFLFGMLVGLNVAISDMSTDVFATVGGIKPTLAIRFPALLFSLTLVSPFCFIRRIEALSAASSVAVILYSIFLLSLVIGYAVPKILSADFVVLHFRLWRPEGLVHCAPILASSLCCQVQVNTIYSSLKSASYYNMKRVLVWAVGFILICYLTAGFFGYIAFYNGPGSTVAGNILNMYPEDFHAAYIRLSFLYTMMASFPLILFPLRTSLHSLLFEEFDNGPLCAEPGLVIPNSRFRWLTAATIAMSVIVSQTTNRVEVILAHTGSLAGALICYVLPAVIHLRAAGTIMTLASGLAICLLLFGFFVLISPILTLLCVDA</sequence>
<dbReference type="PANTHER" id="PTHR22950:SF646">
    <property type="entry name" value="SODIUM-COUPLED NEUTRAL AMINO ACID TRANSPORTER 10-RELATED"/>
    <property type="match status" value="1"/>
</dbReference>
<dbReference type="InterPro" id="IPR013057">
    <property type="entry name" value="AA_transpt_TM"/>
</dbReference>
<dbReference type="WBParaSite" id="MCU_003390-RC">
    <property type="protein sequence ID" value="MCU_003390-RC"/>
    <property type="gene ID" value="MCU_003390"/>
</dbReference>
<accession>A0A5K3EXK5</accession>
<keyword evidence="2" id="KW-0813">Transport</keyword>
<keyword evidence="3 7" id="KW-0812">Transmembrane</keyword>
<feature type="transmembrane region" description="Helical" evidence="7">
    <location>
        <begin position="272"/>
        <end position="294"/>
    </location>
</feature>
<feature type="transmembrane region" description="Helical" evidence="7">
    <location>
        <begin position="12"/>
        <end position="30"/>
    </location>
</feature>
<comment type="subcellular location">
    <subcellularLocation>
        <location evidence="1">Membrane</location>
        <topology evidence="1">Multi-pass membrane protein</topology>
    </subcellularLocation>
</comment>
<feature type="transmembrane region" description="Helical" evidence="7">
    <location>
        <begin position="350"/>
        <end position="372"/>
    </location>
</feature>
<proteinExistence type="predicted"/>
<dbReference type="GO" id="GO:0016020">
    <property type="term" value="C:membrane"/>
    <property type="evidence" value="ECO:0007669"/>
    <property type="project" value="UniProtKB-SubCell"/>
</dbReference>
<dbReference type="Pfam" id="PF01490">
    <property type="entry name" value="Aa_trans"/>
    <property type="match status" value="1"/>
</dbReference>
<keyword evidence="5 7" id="KW-1133">Transmembrane helix</keyword>
<feature type="transmembrane region" description="Helical" evidence="7">
    <location>
        <begin position="85"/>
        <end position="105"/>
    </location>
</feature>
<protein>
    <submittedName>
        <fullName evidence="9">Aa_trans domain-containing protein</fullName>
    </submittedName>
</protein>
<keyword evidence="4" id="KW-0029">Amino-acid transport</keyword>
<evidence type="ECO:0000256" key="1">
    <source>
        <dbReference type="ARBA" id="ARBA00004141"/>
    </source>
</evidence>